<dbReference type="InterPro" id="IPR013738">
    <property type="entry name" value="Beta_galactosidase_Trimer"/>
</dbReference>
<evidence type="ECO:0000313" key="2">
    <source>
        <dbReference type="EMBL" id="MDI4647086.1"/>
    </source>
</evidence>
<sequence>MNKLASRQVHLDFHTSEFIPGVGAKFDAAQFQDALRAGHVNSITIFAKCHHSWSYYPTKAGRMHPTLNTDLTGAMMDAAHAIGVKAPVYITVGWSAGDADEMPECVARQQDGGIQMIGGVPDASPSDKRPIVSWKFMCPSGRYAELIYAQTREVCERYPELDGLFYDICFQPPLCWCANCVAGMKEQGLNPAIEQDVRSYQVLKWTRFTSTCTSILREYHRDASIFFNGGAELNHKEWHGVHTHIEMEDLPTTWGGYDKMPVRAKYFAALGSSYLGMTGKFHTMWGEFGGFKSPEALRYEVASMMMYGARCSIGDQMHPSGLMDMETYRTIGEAYRYAEQIEEWCFNVEETAKLGVILSNRSEADEGLTKMLLECQLDFDIADPTQALDRFETLILPDSVVLNEESALRIQSYVDRGGSVLLTGSSGLNPGKTHFQLDVGAAYQGPSLYENDYVLAGKSLNAGIVTSPFLFYEGAEQVSVKDAEVLATIYEPFFNRTYGHYCSHQNTPYRMDPADYPAAIRKGSIVYVAHPICSMYFRHGAKYHRDYLINALNLVYRKPVMRVSLPSCGRARFVYQRSRERYILHLTYAAPIQRGRTSVIEDMPPIYDVAVELTVGSRVTRATLIPQGESIPFVQSGDIVKLTVPRVQGHQMVVLDETRR</sequence>
<dbReference type="Proteomes" id="UP001161691">
    <property type="component" value="Unassembled WGS sequence"/>
</dbReference>
<dbReference type="Pfam" id="PF14871">
    <property type="entry name" value="GHL6"/>
    <property type="match status" value="1"/>
</dbReference>
<gene>
    <name evidence="2" type="ORF">KB449_19065</name>
</gene>
<dbReference type="InterPro" id="IPR028212">
    <property type="entry name" value="GHL6"/>
</dbReference>
<dbReference type="Pfam" id="PF08532">
    <property type="entry name" value="Glyco_hydro_42M"/>
    <property type="match status" value="1"/>
</dbReference>
<dbReference type="InterPro" id="IPR017853">
    <property type="entry name" value="GH"/>
</dbReference>
<dbReference type="SUPFAM" id="SSF52317">
    <property type="entry name" value="Class I glutamine amidotransferase-like"/>
    <property type="match status" value="1"/>
</dbReference>
<reference evidence="2" key="1">
    <citation type="submission" date="2023-04" db="EMBL/GenBank/DDBJ databases">
        <title>Comparative genomic analysis of Cohnella hashimotonis sp. nov., isolated from the International Space Station.</title>
        <authorList>
            <person name="Venkateswaran K."/>
            <person name="Simpson A."/>
        </authorList>
    </citation>
    <scope>NUCLEOTIDE SEQUENCE</scope>
    <source>
        <strain evidence="2">F6_2S_P_1</strain>
    </source>
</reference>
<comment type="caution">
    <text evidence="2">The sequence shown here is derived from an EMBL/GenBank/DDBJ whole genome shotgun (WGS) entry which is preliminary data.</text>
</comment>
<evidence type="ECO:0000313" key="3">
    <source>
        <dbReference type="Proteomes" id="UP001161691"/>
    </source>
</evidence>
<dbReference type="SUPFAM" id="SSF51445">
    <property type="entry name" value="(Trans)glycosidases"/>
    <property type="match status" value="1"/>
</dbReference>
<protein>
    <submittedName>
        <fullName evidence="2">Beta-galactosidase trimerization domain-containing protein</fullName>
    </submittedName>
</protein>
<evidence type="ECO:0000259" key="1">
    <source>
        <dbReference type="Pfam" id="PF08532"/>
    </source>
</evidence>
<dbReference type="Gene3D" id="3.20.20.80">
    <property type="entry name" value="Glycosidases"/>
    <property type="match status" value="1"/>
</dbReference>
<proteinExistence type="predicted"/>
<keyword evidence="3" id="KW-1185">Reference proteome</keyword>
<dbReference type="RefSeq" id="WP_282909889.1">
    <property type="nucleotide sequence ID" value="NZ_JAGRPV010000001.1"/>
</dbReference>
<dbReference type="EMBL" id="JAGRPV010000001">
    <property type="protein sequence ID" value="MDI4647086.1"/>
    <property type="molecule type" value="Genomic_DNA"/>
</dbReference>
<dbReference type="InterPro" id="IPR029062">
    <property type="entry name" value="Class_I_gatase-like"/>
</dbReference>
<organism evidence="2 3">
    <name type="scientific">Cohnella hashimotonis</name>
    <dbReference type="NCBI Taxonomy" id="2826895"/>
    <lineage>
        <taxon>Bacteria</taxon>
        <taxon>Bacillati</taxon>
        <taxon>Bacillota</taxon>
        <taxon>Bacilli</taxon>
        <taxon>Bacillales</taxon>
        <taxon>Paenibacillaceae</taxon>
        <taxon>Cohnella</taxon>
    </lineage>
</organism>
<dbReference type="Gene3D" id="3.40.50.880">
    <property type="match status" value="1"/>
</dbReference>
<feature type="domain" description="Beta-galactosidase trimerisation" evidence="1">
    <location>
        <begin position="372"/>
        <end position="433"/>
    </location>
</feature>
<accession>A0ABT6TKI7</accession>
<name>A0ABT6TKI7_9BACL</name>
<dbReference type="CDD" id="cd03143">
    <property type="entry name" value="A4_beta-galactosidase_middle_domain"/>
    <property type="match status" value="1"/>
</dbReference>